<dbReference type="PANTHER" id="PTHR30591:SF1">
    <property type="entry name" value="RECBCD ENZYME SUBUNIT RECC"/>
    <property type="match status" value="1"/>
</dbReference>
<evidence type="ECO:0000313" key="11">
    <source>
        <dbReference type="EMBL" id="AKU89700.1"/>
    </source>
</evidence>
<evidence type="ECO:0000313" key="12">
    <source>
        <dbReference type="Proteomes" id="UP000055590"/>
    </source>
</evidence>
<proteinExistence type="predicted"/>
<keyword evidence="8" id="KW-0238">DNA-binding</keyword>
<dbReference type="InterPro" id="IPR011335">
    <property type="entry name" value="Restrct_endonuc-II-like"/>
</dbReference>
<dbReference type="GO" id="GO:0005524">
    <property type="term" value="F:ATP binding"/>
    <property type="evidence" value="ECO:0007669"/>
    <property type="project" value="UniProtKB-KW"/>
</dbReference>
<keyword evidence="4" id="KW-0378">Hydrolase</keyword>
<dbReference type="GO" id="GO:0004386">
    <property type="term" value="F:helicase activity"/>
    <property type="evidence" value="ECO:0007669"/>
    <property type="project" value="UniProtKB-KW"/>
</dbReference>
<keyword evidence="9" id="KW-0234">DNA repair</keyword>
<gene>
    <name evidence="11" type="ORF">AKJ08_0087</name>
</gene>
<reference evidence="11 12" key="1">
    <citation type="submission" date="2015-08" db="EMBL/GenBank/DDBJ databases">
        <authorList>
            <person name="Babu N.S."/>
            <person name="Beckwith C.J."/>
            <person name="Beseler K.G."/>
            <person name="Brison A."/>
            <person name="Carone J.V."/>
            <person name="Caskin T.P."/>
            <person name="Diamond M."/>
            <person name="Durham M.E."/>
            <person name="Foxe J.M."/>
            <person name="Go M."/>
            <person name="Henderson B.A."/>
            <person name="Jones I.B."/>
            <person name="McGettigan J.A."/>
            <person name="Micheletti S.J."/>
            <person name="Nasrallah M.E."/>
            <person name="Ortiz D."/>
            <person name="Piller C.R."/>
            <person name="Privatt S.R."/>
            <person name="Schneider S.L."/>
            <person name="Sharp S."/>
            <person name="Smith T.C."/>
            <person name="Stanton J.D."/>
            <person name="Ullery H.E."/>
            <person name="Wilson R.J."/>
            <person name="Serrano M.G."/>
            <person name="Buck G."/>
            <person name="Lee V."/>
            <person name="Wang Y."/>
            <person name="Carvalho R."/>
            <person name="Voegtly L."/>
            <person name="Shi R."/>
            <person name="Duckworth R."/>
            <person name="Johnson A."/>
            <person name="Loviza R."/>
            <person name="Walstead R."/>
            <person name="Shah Z."/>
            <person name="Kiflezghi M."/>
            <person name="Wade K."/>
            <person name="Ball S.L."/>
            <person name="Bradley K.W."/>
            <person name="Asai D.J."/>
            <person name="Bowman C.A."/>
            <person name="Russell D.A."/>
            <person name="Pope W.H."/>
            <person name="Jacobs-Sera D."/>
            <person name="Hendrix R.W."/>
            <person name="Hatfull G.F."/>
        </authorList>
    </citation>
    <scope>NUCLEOTIDE SEQUENCE [LARGE SCALE GENOMIC DNA]</scope>
    <source>
        <strain evidence="11 12">DSM 27710</strain>
    </source>
</reference>
<dbReference type="GO" id="GO:0009338">
    <property type="term" value="C:exodeoxyribonuclease V complex"/>
    <property type="evidence" value="ECO:0007669"/>
    <property type="project" value="InterPro"/>
</dbReference>
<dbReference type="GO" id="GO:0003677">
    <property type="term" value="F:DNA binding"/>
    <property type="evidence" value="ECO:0007669"/>
    <property type="project" value="UniProtKB-KW"/>
</dbReference>
<evidence type="ECO:0000256" key="3">
    <source>
        <dbReference type="ARBA" id="ARBA00022763"/>
    </source>
</evidence>
<evidence type="ECO:0000256" key="9">
    <source>
        <dbReference type="ARBA" id="ARBA00023204"/>
    </source>
</evidence>
<dbReference type="KEGG" id="vin:AKJ08_0087"/>
<accession>A0A0K1P849</accession>
<keyword evidence="5" id="KW-0347">Helicase</keyword>
<evidence type="ECO:0000256" key="4">
    <source>
        <dbReference type="ARBA" id="ARBA00022801"/>
    </source>
</evidence>
<evidence type="ECO:0000256" key="2">
    <source>
        <dbReference type="ARBA" id="ARBA00022741"/>
    </source>
</evidence>
<dbReference type="GO" id="GO:0008854">
    <property type="term" value="F:exodeoxyribonuclease V activity"/>
    <property type="evidence" value="ECO:0007669"/>
    <property type="project" value="InterPro"/>
</dbReference>
<dbReference type="PIRSF" id="PIRSF000980">
    <property type="entry name" value="RecC"/>
    <property type="match status" value="1"/>
</dbReference>
<dbReference type="GO" id="GO:0006281">
    <property type="term" value="P:DNA repair"/>
    <property type="evidence" value="ECO:0007669"/>
    <property type="project" value="UniProtKB-KW"/>
</dbReference>
<dbReference type="InterPro" id="IPR006697">
    <property type="entry name" value="RecC"/>
</dbReference>
<organism evidence="11 12">
    <name type="scientific">Vulgatibacter incomptus</name>
    <dbReference type="NCBI Taxonomy" id="1391653"/>
    <lineage>
        <taxon>Bacteria</taxon>
        <taxon>Pseudomonadati</taxon>
        <taxon>Myxococcota</taxon>
        <taxon>Myxococcia</taxon>
        <taxon>Myxococcales</taxon>
        <taxon>Cystobacterineae</taxon>
        <taxon>Vulgatibacteraceae</taxon>
        <taxon>Vulgatibacter</taxon>
    </lineage>
</organism>
<dbReference type="EMBL" id="CP012332">
    <property type="protein sequence ID" value="AKU89700.1"/>
    <property type="molecule type" value="Genomic_DNA"/>
</dbReference>
<dbReference type="InterPro" id="IPR013986">
    <property type="entry name" value="DExx_box_DNA_helicase_dom_sf"/>
</dbReference>
<dbReference type="SUPFAM" id="SSF52980">
    <property type="entry name" value="Restriction endonuclease-like"/>
    <property type="match status" value="1"/>
</dbReference>
<evidence type="ECO:0000256" key="6">
    <source>
        <dbReference type="ARBA" id="ARBA00022839"/>
    </source>
</evidence>
<dbReference type="Gene3D" id="1.10.10.160">
    <property type="match status" value="1"/>
</dbReference>
<dbReference type="Pfam" id="PF04257">
    <property type="entry name" value="Exonuc_V_gamma"/>
    <property type="match status" value="1"/>
</dbReference>
<dbReference type="STRING" id="1391653.AKJ08_0087"/>
<protein>
    <submittedName>
        <fullName evidence="11">Exodeoxyribonuclease V gamma chain</fullName>
    </submittedName>
</protein>
<dbReference type="SUPFAM" id="SSF52540">
    <property type="entry name" value="P-loop containing nucleoside triphosphate hydrolases"/>
    <property type="match status" value="2"/>
</dbReference>
<dbReference type="InterPro" id="IPR027417">
    <property type="entry name" value="P-loop_NTPase"/>
</dbReference>
<evidence type="ECO:0000256" key="8">
    <source>
        <dbReference type="ARBA" id="ARBA00023125"/>
    </source>
</evidence>
<keyword evidence="1" id="KW-0540">Nuclease</keyword>
<evidence type="ECO:0000256" key="10">
    <source>
        <dbReference type="SAM" id="MobiDB-lite"/>
    </source>
</evidence>
<evidence type="ECO:0000256" key="5">
    <source>
        <dbReference type="ARBA" id="ARBA00022806"/>
    </source>
</evidence>
<dbReference type="GO" id="GO:0006310">
    <property type="term" value="P:DNA recombination"/>
    <property type="evidence" value="ECO:0007669"/>
    <property type="project" value="TreeGrafter"/>
</dbReference>
<feature type="region of interest" description="Disordered" evidence="10">
    <location>
        <begin position="795"/>
        <end position="824"/>
    </location>
</feature>
<name>A0A0K1P849_9BACT</name>
<keyword evidence="7" id="KW-0067">ATP-binding</keyword>
<dbReference type="Gene3D" id="3.40.50.300">
    <property type="entry name" value="P-loop containing nucleotide triphosphate hydrolases"/>
    <property type="match status" value="2"/>
</dbReference>
<dbReference type="Proteomes" id="UP000055590">
    <property type="component" value="Chromosome"/>
</dbReference>
<evidence type="ECO:0000256" key="1">
    <source>
        <dbReference type="ARBA" id="ARBA00022722"/>
    </source>
</evidence>
<dbReference type="PATRIC" id="fig|1391653.3.peg.94"/>
<sequence length="1193" mass="131071">MIHLTYSNRTEALLDALAADLAVEGAAGRSPFEPTRLIVPNRNVEVWLKHGLARRMGIAANLDVQLLRRFVGGLLPEGMRLVDGPLLFDLVLSLLLDDDYLAHSALARPRSYLLAAGDGADAVDLRRFQLASQLARLFDEYGHARPEMLAAWSREPLLAGTPFAETEEWQRRIWLDLFAPDGLAERWGREQGIRYVQLQDLATAEGLSSPEKAPVHVFGVSYVASVFHRILARLASGSDLRVYSLNPCMEFWEDVEAAPEIRRRLARHGRLGGEGTLFREPDPFGLEAGGDTPALSLWGRPGRENIRLLNELAECDYRAVFEDPDGARSLLRQLQHDILVREPERTEPDPAFDFSADKSVRILACPGIKREAEAIAEAIWSLVAEDDGRGSGGEPLRFNDIAVLVAGSDPSAYFTHLCAAFEETWKIPYSLSDSAFAAESRIAEAAELLLALPAGRFTRAEVLAFVTHPAVMSRFPGVDASAWGRWCDRLGIVRGADRFDLRESYVEQDLLSWDQGLRRLALGAFLADADQPFEAVDEDVVRRYLPAEAGGEGEEGFGLFARSLIADLRAAKDARLTMSEWAGFLGDLVQAYLTPSGEAEARELERCLRTIRGIADTRLDDRPASFRIASELARQALGGLGGSRGQYLAGGVVVSTLQPMRAIPFRAVFIAGLGEGRFPAADRRNHLDLRLARPRAGDVSPREGDQYMFLEAILCARERLQLSFVARDQLTGDPLQPSIVVAELERMLARGYGATKLREELPLRRFEAPEAFASPQARREAQALALREELRRHLASGHGDGDRAASAPEFSERGQRATSAESRVPELDGLLDAVKPELRLRLAEAHGLHAHRLDRVTPLHDPSEALRLTLRDLRRFLECPLQGSAALLLGLRDDEEDGLLTLEDEALESSALDRSVFLADRFVAGVAGAGSGSPDFEASFDERAELERLAGRFPLGLFGEAERARQLGTLAEWGGTYQEIAAARGPGVEILRFGPAIEEDRGATPCDPVRIESVGGCVAHVEVRGRTGVLVAGRKGSLILKTPKVSDAVSRQKDALRAFVDRVILAAAGLADEKATHSAWFCRTADGKELEPIVFAPISRGEALEWLGTMAEDLVSRAHDYFLPCEAVFRSRAKPGMPLAEHVAKVADDRRKRPFDHGPVRGAEGFPPPPEDEALWMIERRFGLFFAKVGVVE</sequence>
<dbReference type="Gene3D" id="3.40.50.10930">
    <property type="match status" value="1"/>
</dbReference>
<keyword evidence="12" id="KW-1185">Reference proteome</keyword>
<keyword evidence="3" id="KW-0227">DNA damage</keyword>
<dbReference type="PANTHER" id="PTHR30591">
    <property type="entry name" value="RECBCD ENZYME SUBUNIT RECC"/>
    <property type="match status" value="1"/>
</dbReference>
<keyword evidence="6" id="KW-0269">Exonuclease</keyword>
<keyword evidence="2" id="KW-0547">Nucleotide-binding</keyword>
<evidence type="ECO:0000256" key="7">
    <source>
        <dbReference type="ARBA" id="ARBA00022840"/>
    </source>
</evidence>
<dbReference type="AlphaFoldDB" id="A0A0K1P849"/>